<name>A0ABW2P618_9ACTN</name>
<dbReference type="PANTHER" id="PTHR43320">
    <property type="entry name" value="SUGAR KINASE"/>
    <property type="match status" value="1"/>
</dbReference>
<feature type="compositionally biased region" description="Low complexity" evidence="4">
    <location>
        <begin position="23"/>
        <end position="36"/>
    </location>
</feature>
<dbReference type="EMBL" id="JBHTCG010000007">
    <property type="protein sequence ID" value="MFC7383243.1"/>
    <property type="molecule type" value="Genomic_DNA"/>
</dbReference>
<comment type="caution">
    <text evidence="6">The sequence shown here is derived from an EMBL/GenBank/DDBJ whole genome shotgun (WGS) entry which is preliminary data.</text>
</comment>
<dbReference type="PANTHER" id="PTHR43320:SF3">
    <property type="entry name" value="CARBOHYDRATE KINASE PFKB DOMAIN-CONTAINING PROTEIN"/>
    <property type="match status" value="1"/>
</dbReference>
<evidence type="ECO:0000313" key="6">
    <source>
        <dbReference type="EMBL" id="MFC7383243.1"/>
    </source>
</evidence>
<keyword evidence="7" id="KW-1185">Reference proteome</keyword>
<evidence type="ECO:0000256" key="2">
    <source>
        <dbReference type="ARBA" id="ARBA00022679"/>
    </source>
</evidence>
<evidence type="ECO:0000259" key="5">
    <source>
        <dbReference type="Pfam" id="PF00294"/>
    </source>
</evidence>
<dbReference type="SUPFAM" id="SSF53613">
    <property type="entry name" value="Ribokinase-like"/>
    <property type="match status" value="1"/>
</dbReference>
<evidence type="ECO:0000256" key="4">
    <source>
        <dbReference type="SAM" id="MobiDB-lite"/>
    </source>
</evidence>
<dbReference type="EC" id="2.7.1.-" evidence="6"/>
<comment type="similarity">
    <text evidence="1">Belongs to the carbohydrate kinase PfkB family.</text>
</comment>
<feature type="compositionally biased region" description="Basic and acidic residues" evidence="4">
    <location>
        <begin position="1"/>
        <end position="22"/>
    </location>
</feature>
<dbReference type="InterPro" id="IPR011611">
    <property type="entry name" value="PfkB_dom"/>
</dbReference>
<organism evidence="6 7">
    <name type="scientific">Sphaerisporangium rhizosphaerae</name>
    <dbReference type="NCBI Taxonomy" id="2269375"/>
    <lineage>
        <taxon>Bacteria</taxon>
        <taxon>Bacillati</taxon>
        <taxon>Actinomycetota</taxon>
        <taxon>Actinomycetes</taxon>
        <taxon>Streptosporangiales</taxon>
        <taxon>Streptosporangiaceae</taxon>
        <taxon>Sphaerisporangium</taxon>
    </lineage>
</organism>
<feature type="domain" description="Carbohydrate kinase PfkB" evidence="5">
    <location>
        <begin position="262"/>
        <end position="372"/>
    </location>
</feature>
<dbReference type="Pfam" id="PF00294">
    <property type="entry name" value="PfkB"/>
    <property type="match status" value="1"/>
</dbReference>
<accession>A0ABW2P618</accession>
<dbReference type="InterPro" id="IPR029056">
    <property type="entry name" value="Ribokinase-like"/>
</dbReference>
<evidence type="ECO:0000313" key="7">
    <source>
        <dbReference type="Proteomes" id="UP001596496"/>
    </source>
</evidence>
<feature type="compositionally biased region" description="Basic and acidic residues" evidence="4">
    <location>
        <begin position="47"/>
        <end position="62"/>
    </location>
</feature>
<keyword evidence="3 6" id="KW-0418">Kinase</keyword>
<dbReference type="Proteomes" id="UP001596496">
    <property type="component" value="Unassembled WGS sequence"/>
</dbReference>
<reference evidence="7" key="1">
    <citation type="journal article" date="2019" name="Int. J. Syst. Evol. Microbiol.">
        <title>The Global Catalogue of Microorganisms (GCM) 10K type strain sequencing project: providing services to taxonomists for standard genome sequencing and annotation.</title>
        <authorList>
            <consortium name="The Broad Institute Genomics Platform"/>
            <consortium name="The Broad Institute Genome Sequencing Center for Infectious Disease"/>
            <person name="Wu L."/>
            <person name="Ma J."/>
        </authorList>
    </citation>
    <scope>NUCLEOTIDE SEQUENCE [LARGE SCALE GENOMIC DNA]</scope>
    <source>
        <strain evidence="7">CECT 7649</strain>
    </source>
</reference>
<evidence type="ECO:0000256" key="1">
    <source>
        <dbReference type="ARBA" id="ARBA00010688"/>
    </source>
</evidence>
<dbReference type="Gene3D" id="3.40.1190.20">
    <property type="match status" value="1"/>
</dbReference>
<proteinExistence type="inferred from homology"/>
<gene>
    <name evidence="6" type="ORF">ACFQSB_13565</name>
</gene>
<keyword evidence="2 6" id="KW-0808">Transferase</keyword>
<evidence type="ECO:0000256" key="3">
    <source>
        <dbReference type="ARBA" id="ARBA00022777"/>
    </source>
</evidence>
<protein>
    <submittedName>
        <fullName evidence="6">Carbohydrate kinase family protein</fullName>
        <ecNumber evidence="6">2.7.1.-</ecNumber>
    </submittedName>
</protein>
<dbReference type="RefSeq" id="WP_380826685.1">
    <property type="nucleotide sequence ID" value="NZ_JBHTCG010000007.1"/>
</dbReference>
<dbReference type="GO" id="GO:0016301">
    <property type="term" value="F:kinase activity"/>
    <property type="evidence" value="ECO:0007669"/>
    <property type="project" value="UniProtKB-KW"/>
</dbReference>
<dbReference type="InterPro" id="IPR052700">
    <property type="entry name" value="Carb_kinase_PfkB-like"/>
</dbReference>
<sequence>MEPERKGWAYVHRGERPEDGARKQGAGQRAAGQVEAGQRDAGQGEVEQERVEQGRVEQGRVEREDAGERYDVVVIGGAGVDTTVYVPELPLPYADTYGVPPVVDRIGNTGSGVVLGCHALGLRSLLIDLIGDDPQGALIRDHLAARGAGFAWAVVPEGTRRSVLLVGPDGRRTSFYDARAAAGQRLPAGLYRPAIRRARHVHVSITDFSRHLYPELRELGVPVSTDLHDWDGENPYHQDFAYNSDLVFLSAAKLTDPPAVMRDIIQRGRATTVVCTAGAAGAYLLEVPPGELDGPAAVGPAGAGQWERAASADVRHFPAAPLTGPVVDANGAGDAFVSGFLYGRLRGLPVADCVRLGTIAGAHACTSEGTHENPIDEHALLASTETPR</sequence>
<feature type="region of interest" description="Disordered" evidence="4">
    <location>
        <begin position="1"/>
        <end position="62"/>
    </location>
</feature>